<feature type="domain" description="Rab11-FIP3/4" evidence="3">
    <location>
        <begin position="141"/>
        <end position="211"/>
    </location>
</feature>
<sequence length="251" mass="29934">MKQERLKFDLYFKAGDLETGTLNKLPNYQNHFTSQNRSTNFRPERNVFRPNRIPNDRLPRPQPMSIASRNILNSNARSNSNKYDNYRRNDFPRRSPDTIAEELYTNNYQNENNNPREPQHEQVNSYFRNSEYDLPQNRQGDQNFQIEASERKQLQASETECANLKKEVNRQKDEIDKYKNERQNLTHQVSDLTSEVTSVKEEMKMLKNQEIMLKREYKAQVQHSEDLSKEIGRLRLETRTLNKVANLNIYV</sequence>
<proteinExistence type="predicted"/>
<evidence type="ECO:0000313" key="5">
    <source>
        <dbReference type="Proteomes" id="UP001153709"/>
    </source>
</evidence>
<evidence type="ECO:0000259" key="3">
    <source>
        <dbReference type="Pfam" id="PF25450"/>
    </source>
</evidence>
<feature type="coiled-coil region" evidence="1">
    <location>
        <begin position="147"/>
        <end position="216"/>
    </location>
</feature>
<gene>
    <name evidence="4" type="ORF">DIABBA_LOCUS772</name>
</gene>
<dbReference type="Pfam" id="PF25450">
    <property type="entry name" value="Rab11-FIP3"/>
    <property type="match status" value="1"/>
</dbReference>
<protein>
    <recommendedName>
        <fullName evidence="3">Rab11-FIP3/4 domain-containing protein</fullName>
    </recommendedName>
</protein>
<evidence type="ECO:0000256" key="1">
    <source>
        <dbReference type="SAM" id="Coils"/>
    </source>
</evidence>
<feature type="region of interest" description="Disordered" evidence="2">
    <location>
        <begin position="75"/>
        <end position="94"/>
    </location>
</feature>
<name>A0A9N9X6F9_DIABA</name>
<reference evidence="4" key="1">
    <citation type="submission" date="2022-01" db="EMBL/GenBank/DDBJ databases">
        <authorList>
            <person name="King R."/>
        </authorList>
    </citation>
    <scope>NUCLEOTIDE SEQUENCE</scope>
</reference>
<feature type="compositionally biased region" description="Basic and acidic residues" evidence="2">
    <location>
        <begin position="84"/>
        <end position="94"/>
    </location>
</feature>
<evidence type="ECO:0000313" key="4">
    <source>
        <dbReference type="EMBL" id="CAG9826675.1"/>
    </source>
</evidence>
<keyword evidence="1" id="KW-0175">Coiled coil</keyword>
<dbReference type="EMBL" id="OU898276">
    <property type="protein sequence ID" value="CAG9826675.1"/>
    <property type="molecule type" value="Genomic_DNA"/>
</dbReference>
<dbReference type="Proteomes" id="UP001153709">
    <property type="component" value="Chromosome 1"/>
</dbReference>
<keyword evidence="5" id="KW-1185">Reference proteome</keyword>
<organism evidence="4 5">
    <name type="scientific">Diabrotica balteata</name>
    <name type="common">Banded cucumber beetle</name>
    <dbReference type="NCBI Taxonomy" id="107213"/>
    <lineage>
        <taxon>Eukaryota</taxon>
        <taxon>Metazoa</taxon>
        <taxon>Ecdysozoa</taxon>
        <taxon>Arthropoda</taxon>
        <taxon>Hexapoda</taxon>
        <taxon>Insecta</taxon>
        <taxon>Pterygota</taxon>
        <taxon>Neoptera</taxon>
        <taxon>Endopterygota</taxon>
        <taxon>Coleoptera</taxon>
        <taxon>Polyphaga</taxon>
        <taxon>Cucujiformia</taxon>
        <taxon>Chrysomeloidea</taxon>
        <taxon>Chrysomelidae</taxon>
        <taxon>Galerucinae</taxon>
        <taxon>Diabroticina</taxon>
        <taxon>Diabroticites</taxon>
        <taxon>Diabrotica</taxon>
    </lineage>
</organism>
<dbReference type="OrthoDB" id="418358at2759"/>
<dbReference type="AlphaFoldDB" id="A0A9N9X6F9"/>
<dbReference type="InterPro" id="IPR057316">
    <property type="entry name" value="Rab11-FIP3/4_dom"/>
</dbReference>
<accession>A0A9N9X6F9</accession>
<evidence type="ECO:0000256" key="2">
    <source>
        <dbReference type="SAM" id="MobiDB-lite"/>
    </source>
</evidence>